<protein>
    <recommendedName>
        <fullName evidence="3">DUF892 family protein</fullName>
    </recommendedName>
</protein>
<dbReference type="SUPFAM" id="SSF47240">
    <property type="entry name" value="Ferritin-like"/>
    <property type="match status" value="1"/>
</dbReference>
<dbReference type="PATRIC" id="fig|573060.9.peg.3034"/>
<dbReference type="Proteomes" id="UP000003856">
    <property type="component" value="Unassembled WGS sequence"/>
</dbReference>
<dbReference type="AlphaFoldDB" id="C5T5C0"/>
<dbReference type="RefSeq" id="WP_005796286.1">
    <property type="nucleotide sequence ID" value="NZ_ACQT01000061.1"/>
</dbReference>
<evidence type="ECO:0000313" key="1">
    <source>
        <dbReference type="EMBL" id="EER60344.1"/>
    </source>
</evidence>
<accession>C5T5C0</accession>
<evidence type="ECO:0000313" key="2">
    <source>
        <dbReference type="Proteomes" id="UP000003856"/>
    </source>
</evidence>
<keyword evidence="2" id="KW-1185">Reference proteome</keyword>
<dbReference type="EMBL" id="ACQT01000061">
    <property type="protein sequence ID" value="EER60344.1"/>
    <property type="molecule type" value="Genomic_DNA"/>
</dbReference>
<evidence type="ECO:0008006" key="3">
    <source>
        <dbReference type="Google" id="ProtNLM"/>
    </source>
</evidence>
<gene>
    <name evidence="1" type="ORF">AcdelDRAFT_2100</name>
</gene>
<dbReference type="OrthoDB" id="5983475at2"/>
<dbReference type="InterPro" id="IPR009078">
    <property type="entry name" value="Ferritin-like_SF"/>
</dbReference>
<name>C5T5C0_ACIDE</name>
<organism evidence="1 2">
    <name type="scientific">Acidovorax delafieldii 2AN</name>
    <dbReference type="NCBI Taxonomy" id="573060"/>
    <lineage>
        <taxon>Bacteria</taxon>
        <taxon>Pseudomonadati</taxon>
        <taxon>Pseudomonadota</taxon>
        <taxon>Betaproteobacteria</taxon>
        <taxon>Burkholderiales</taxon>
        <taxon>Comamonadaceae</taxon>
        <taxon>Acidovorax</taxon>
    </lineage>
</organism>
<proteinExistence type="predicted"/>
<sequence length="204" mass="22797">MPTKPRYDAMQLQDLILQMMETELGGEKVYKTALTCTLNENLRKEWGEYLEETLNHQNVVRTLCEQMGIDPDMQTPSRLVVKHIGESLVKAMELAKTGGGSPEAAQLVACECVVHAETKDHSNWELLGKVAEIAPGDAGRVLKAAHEKVEKDEDHHLYHTKGWCRELWIESLGMPAVLPPPEEVKQVETAIGASRAEQQRSSML</sequence>
<comment type="caution">
    <text evidence="1">The sequence shown here is derived from an EMBL/GenBank/DDBJ whole genome shotgun (WGS) entry which is preliminary data.</text>
</comment>
<reference evidence="1 2" key="1">
    <citation type="submission" date="2009-05" db="EMBL/GenBank/DDBJ databases">
        <title>The draft genome of Acidovorax delafieldii 2AN.</title>
        <authorList>
            <consortium name="US DOE Joint Genome Institute (JGI-PGF)"/>
            <person name="Lucas S."/>
            <person name="Copeland A."/>
            <person name="Lapidus A."/>
            <person name="Glavina del Rio T."/>
            <person name="Tice H."/>
            <person name="Bruce D."/>
            <person name="Goodwin L."/>
            <person name="Pitluck S."/>
            <person name="Larimer F."/>
            <person name="Land M.L."/>
            <person name="Hauser L."/>
            <person name="Shelobolina E.S."/>
            <person name="Picardal F."/>
            <person name="Roden E."/>
            <person name="Emerson D."/>
        </authorList>
    </citation>
    <scope>NUCLEOTIDE SEQUENCE [LARGE SCALE GENOMIC DNA]</scope>
    <source>
        <strain evidence="1 2">2AN</strain>
    </source>
</reference>